<dbReference type="RefSeq" id="WP_386441541.1">
    <property type="nucleotide sequence ID" value="NZ_JBHSFH010000003.1"/>
</dbReference>
<sequence length="73" mass="7731">MGKGRSGKMLGVGGARAHLSREQLRGAQGASDGAGLPDARARSQKRELLRRLQESRGNGSGTRKDRRTDGQTG</sequence>
<dbReference type="InterPro" id="IPR046210">
    <property type="entry name" value="DUF6243"/>
</dbReference>
<keyword evidence="3" id="KW-1185">Reference proteome</keyword>
<evidence type="ECO:0000256" key="1">
    <source>
        <dbReference type="SAM" id="MobiDB-lite"/>
    </source>
</evidence>
<feature type="compositionally biased region" description="Gly residues" evidence="1">
    <location>
        <begin position="1"/>
        <end position="14"/>
    </location>
</feature>
<gene>
    <name evidence="2" type="ORF">ACFPA8_02500</name>
</gene>
<evidence type="ECO:0000313" key="2">
    <source>
        <dbReference type="EMBL" id="MFC4493006.1"/>
    </source>
</evidence>
<proteinExistence type="predicted"/>
<reference evidence="3" key="1">
    <citation type="journal article" date="2019" name="Int. J. Syst. Evol. Microbiol.">
        <title>The Global Catalogue of Microorganisms (GCM) 10K type strain sequencing project: providing services to taxonomists for standard genome sequencing and annotation.</title>
        <authorList>
            <consortium name="The Broad Institute Genomics Platform"/>
            <consortium name="The Broad Institute Genome Sequencing Center for Infectious Disease"/>
            <person name="Wu L."/>
            <person name="Ma J."/>
        </authorList>
    </citation>
    <scope>NUCLEOTIDE SEQUENCE [LARGE SCALE GENOMIC DNA]</scope>
    <source>
        <strain evidence="3">CGMCC 4.7357</strain>
    </source>
</reference>
<protein>
    <submittedName>
        <fullName evidence="2">DUF6243 family protein</fullName>
    </submittedName>
</protein>
<evidence type="ECO:0000313" key="3">
    <source>
        <dbReference type="Proteomes" id="UP001595997"/>
    </source>
</evidence>
<feature type="region of interest" description="Disordered" evidence="1">
    <location>
        <begin position="1"/>
        <end position="73"/>
    </location>
</feature>
<feature type="compositionally biased region" description="Basic and acidic residues" evidence="1">
    <location>
        <begin position="39"/>
        <end position="54"/>
    </location>
</feature>
<dbReference type="Proteomes" id="UP001595997">
    <property type="component" value="Unassembled WGS sequence"/>
</dbReference>
<accession>A0ABV9A1U0</accession>
<dbReference type="EMBL" id="JBHSFH010000003">
    <property type="protein sequence ID" value="MFC4493006.1"/>
    <property type="molecule type" value="Genomic_DNA"/>
</dbReference>
<feature type="compositionally biased region" description="Basic and acidic residues" evidence="1">
    <location>
        <begin position="62"/>
        <end position="73"/>
    </location>
</feature>
<organism evidence="2 3">
    <name type="scientific">Streptomyces ovatisporus</name>
    <dbReference type="NCBI Taxonomy" id="1128682"/>
    <lineage>
        <taxon>Bacteria</taxon>
        <taxon>Bacillati</taxon>
        <taxon>Actinomycetota</taxon>
        <taxon>Actinomycetes</taxon>
        <taxon>Kitasatosporales</taxon>
        <taxon>Streptomycetaceae</taxon>
        <taxon>Streptomyces</taxon>
    </lineage>
</organism>
<name>A0ABV9A1U0_9ACTN</name>
<comment type="caution">
    <text evidence="2">The sequence shown here is derived from an EMBL/GenBank/DDBJ whole genome shotgun (WGS) entry which is preliminary data.</text>
</comment>
<dbReference type="Pfam" id="PF19756">
    <property type="entry name" value="DUF6243"/>
    <property type="match status" value="1"/>
</dbReference>